<organism evidence="2 3">
    <name type="scientific">Moniliophthora roreri</name>
    <name type="common">Frosty pod rot fungus</name>
    <name type="synonym">Monilia roreri</name>
    <dbReference type="NCBI Taxonomy" id="221103"/>
    <lineage>
        <taxon>Eukaryota</taxon>
        <taxon>Fungi</taxon>
        <taxon>Dikarya</taxon>
        <taxon>Basidiomycota</taxon>
        <taxon>Agaricomycotina</taxon>
        <taxon>Agaricomycetes</taxon>
        <taxon>Agaricomycetidae</taxon>
        <taxon>Agaricales</taxon>
        <taxon>Marasmiineae</taxon>
        <taxon>Marasmiaceae</taxon>
        <taxon>Moniliophthora</taxon>
    </lineage>
</organism>
<reference evidence="2 3" key="1">
    <citation type="submission" date="2015-12" db="EMBL/GenBank/DDBJ databases">
        <title>Draft genome sequence of Moniliophthora roreri, the causal agent of frosty pod rot of cacao.</title>
        <authorList>
            <person name="Aime M.C."/>
            <person name="Diaz-Valderrama J.R."/>
            <person name="Kijpornyongpan T."/>
            <person name="Phillips-Mora W."/>
        </authorList>
    </citation>
    <scope>NUCLEOTIDE SEQUENCE [LARGE SCALE GENOMIC DNA]</scope>
    <source>
        <strain evidence="2 3">MCA 2952</strain>
    </source>
</reference>
<dbReference type="Proteomes" id="UP000054988">
    <property type="component" value="Unassembled WGS sequence"/>
</dbReference>
<dbReference type="PANTHER" id="PTHR37327:SF1">
    <property type="entry name" value="MICROTUBULE INTERACTING AND TRANSPORT DOMAIN-CONTAINING PROTEIN"/>
    <property type="match status" value="1"/>
</dbReference>
<dbReference type="AlphaFoldDB" id="A0A0W0FJM1"/>
<evidence type="ECO:0000256" key="1">
    <source>
        <dbReference type="SAM" id="Coils"/>
    </source>
</evidence>
<sequence>MSMLRKIGHVVLGGTVIVYLNREFSCNTSNTMAALYVLSGVGWLCFMAQPFMTQSRTLNSETDIEMGNGGVEASQPLLADEKLQPSLLDPKRNSDTTTIGMLSKALESAHHACELDQANETPELAIEGYEKSVSLLDEVMEKLRNTENMSEAQNGRLTRLQAIRDTYQDRKEVLKQTRGVTVPRSE</sequence>
<dbReference type="Gene3D" id="1.20.58.80">
    <property type="entry name" value="Phosphotransferase system, lactose/cellobiose-type IIA subunit"/>
    <property type="match status" value="1"/>
</dbReference>
<name>A0A0W0FJM1_MONRR</name>
<comment type="caution">
    <text evidence="2">The sequence shown here is derived from an EMBL/GenBank/DDBJ whole genome shotgun (WGS) entry which is preliminary data.</text>
</comment>
<protein>
    <recommendedName>
        <fullName evidence="4">MIT domain-containing protein</fullName>
    </recommendedName>
</protein>
<dbReference type="EMBL" id="LATX01001893">
    <property type="protein sequence ID" value="KTB36521.1"/>
    <property type="molecule type" value="Genomic_DNA"/>
</dbReference>
<gene>
    <name evidence="2" type="ORF">WG66_10898</name>
</gene>
<evidence type="ECO:0000313" key="2">
    <source>
        <dbReference type="EMBL" id="KTB36521.1"/>
    </source>
</evidence>
<feature type="coiled-coil region" evidence="1">
    <location>
        <begin position="126"/>
        <end position="177"/>
    </location>
</feature>
<proteinExistence type="predicted"/>
<dbReference type="SUPFAM" id="SSF116846">
    <property type="entry name" value="MIT domain"/>
    <property type="match status" value="1"/>
</dbReference>
<evidence type="ECO:0008006" key="4">
    <source>
        <dbReference type="Google" id="ProtNLM"/>
    </source>
</evidence>
<evidence type="ECO:0000313" key="3">
    <source>
        <dbReference type="Proteomes" id="UP000054988"/>
    </source>
</evidence>
<dbReference type="InterPro" id="IPR036181">
    <property type="entry name" value="MIT_dom_sf"/>
</dbReference>
<accession>A0A0W0FJM1</accession>
<dbReference type="PANTHER" id="PTHR37327">
    <property type="entry name" value="CHROMOSOME 1, WHOLE GENOME SHOTGUN SEQUENCE"/>
    <property type="match status" value="1"/>
</dbReference>
<keyword evidence="1" id="KW-0175">Coiled coil</keyword>